<keyword evidence="2" id="KW-1185">Reference proteome</keyword>
<sequence length="293" mass="34240">MSYWQETLPSSTTHQLANVSPARTTTYYYNTKTNELLSRKAFDRLTVTATPSRDSPPTPTLSYCSTAATTPTSSPQPKAANMVQRRRTVNFGPVEGAREPFWDEQDVMKKFNSHVKHCSDCYDSLSSWHSGQPLCSRGHGYVVDMNPYFFCASGKPYSLIDKEKRKEKNRILVPPEMQHVSTLFEALENGYKPNSSRRKPQPKPEIVYSQPRPVPQHYSRYEEPDVVIVPTNHRRHGDRERYYEERRHRLGTEKPYYVQREPRRGSLYHEDEERRHRHGEQVIIVPGDHVRYR</sequence>
<protein>
    <submittedName>
        <fullName evidence="1">Uncharacterized protein</fullName>
    </submittedName>
</protein>
<reference evidence="1" key="1">
    <citation type="submission" date="2022-10" db="EMBL/GenBank/DDBJ databases">
        <title>Culturing micro-colonial fungi from biological soil crusts in the Mojave desert and describing Neophaeococcomyces mojavensis, and introducing the new genera and species Taxawa tesnikishii.</title>
        <authorList>
            <person name="Kurbessoian T."/>
            <person name="Stajich J.E."/>
        </authorList>
    </citation>
    <scope>NUCLEOTIDE SEQUENCE</scope>
    <source>
        <strain evidence="1">JES_112</strain>
    </source>
</reference>
<proteinExistence type="predicted"/>
<comment type="caution">
    <text evidence="1">The sequence shown here is derived from an EMBL/GenBank/DDBJ whole genome shotgun (WGS) entry which is preliminary data.</text>
</comment>
<evidence type="ECO:0000313" key="1">
    <source>
        <dbReference type="EMBL" id="KAJ9661419.1"/>
    </source>
</evidence>
<organism evidence="1 2">
    <name type="scientific">Neophaeococcomyces mojaviensis</name>
    <dbReference type="NCBI Taxonomy" id="3383035"/>
    <lineage>
        <taxon>Eukaryota</taxon>
        <taxon>Fungi</taxon>
        <taxon>Dikarya</taxon>
        <taxon>Ascomycota</taxon>
        <taxon>Pezizomycotina</taxon>
        <taxon>Eurotiomycetes</taxon>
        <taxon>Chaetothyriomycetidae</taxon>
        <taxon>Chaetothyriales</taxon>
        <taxon>Chaetothyriales incertae sedis</taxon>
        <taxon>Neophaeococcomyces</taxon>
    </lineage>
</organism>
<gene>
    <name evidence="1" type="ORF">H2198_001987</name>
</gene>
<dbReference type="EMBL" id="JAPDRQ010000023">
    <property type="protein sequence ID" value="KAJ9661419.1"/>
    <property type="molecule type" value="Genomic_DNA"/>
</dbReference>
<accession>A0ACC3AFL0</accession>
<evidence type="ECO:0000313" key="2">
    <source>
        <dbReference type="Proteomes" id="UP001172386"/>
    </source>
</evidence>
<dbReference type="Proteomes" id="UP001172386">
    <property type="component" value="Unassembled WGS sequence"/>
</dbReference>
<name>A0ACC3AFL0_9EURO</name>